<dbReference type="SUPFAM" id="SSF52833">
    <property type="entry name" value="Thioredoxin-like"/>
    <property type="match status" value="1"/>
</dbReference>
<proteinExistence type="inferred from homology"/>
<evidence type="ECO:0000256" key="2">
    <source>
        <dbReference type="ARBA" id="ARBA00022559"/>
    </source>
</evidence>
<name>A0A9J7B0U4_9PROT</name>
<evidence type="ECO:0000313" key="7">
    <source>
        <dbReference type="EMBL" id="UUX52273.1"/>
    </source>
</evidence>
<dbReference type="PROSITE" id="PS51352">
    <property type="entry name" value="THIOREDOXIN_2"/>
    <property type="match status" value="1"/>
</dbReference>
<dbReference type="PRINTS" id="PR01011">
    <property type="entry name" value="GLUTPROXDASE"/>
</dbReference>
<evidence type="ECO:0000313" key="8">
    <source>
        <dbReference type="Proteomes" id="UP001060336"/>
    </source>
</evidence>
<dbReference type="PANTHER" id="PTHR11592">
    <property type="entry name" value="GLUTATHIONE PEROXIDASE"/>
    <property type="match status" value="1"/>
</dbReference>
<dbReference type="Gene3D" id="3.40.30.10">
    <property type="entry name" value="Glutaredoxin"/>
    <property type="match status" value="1"/>
</dbReference>
<dbReference type="GO" id="GO:0004601">
    <property type="term" value="F:peroxidase activity"/>
    <property type="evidence" value="ECO:0007669"/>
    <property type="project" value="UniProtKB-KW"/>
</dbReference>
<reference evidence="7" key="1">
    <citation type="submission" date="2022-08" db="EMBL/GenBank/DDBJ databases">
        <title>Nisaea acidiphila sp. nov., isolated from a marine algal debris and emended description of the genus Nisaea Urios et al. 2008.</title>
        <authorList>
            <person name="Kwon K."/>
        </authorList>
    </citation>
    <scope>NUCLEOTIDE SEQUENCE</scope>
    <source>
        <strain evidence="7">MEBiC11861</strain>
    </source>
</reference>
<dbReference type="InterPro" id="IPR029759">
    <property type="entry name" value="GPX_AS"/>
</dbReference>
<dbReference type="AlphaFoldDB" id="A0A9J7B0U4"/>
<dbReference type="InterPro" id="IPR013766">
    <property type="entry name" value="Thioredoxin_domain"/>
</dbReference>
<keyword evidence="3 5" id="KW-0560">Oxidoreductase</keyword>
<dbReference type="PANTHER" id="PTHR11592:SF78">
    <property type="entry name" value="GLUTATHIONE PEROXIDASE"/>
    <property type="match status" value="1"/>
</dbReference>
<dbReference type="Proteomes" id="UP001060336">
    <property type="component" value="Chromosome"/>
</dbReference>
<comment type="similarity">
    <text evidence="1 5">Belongs to the glutathione peroxidase family.</text>
</comment>
<dbReference type="KEGG" id="naci:NUH88_19980"/>
<protein>
    <recommendedName>
        <fullName evidence="5">Glutathione peroxidase</fullName>
    </recommendedName>
</protein>
<organism evidence="7 8">
    <name type="scientific">Nisaea acidiphila</name>
    <dbReference type="NCBI Taxonomy" id="1862145"/>
    <lineage>
        <taxon>Bacteria</taxon>
        <taxon>Pseudomonadati</taxon>
        <taxon>Pseudomonadota</taxon>
        <taxon>Alphaproteobacteria</taxon>
        <taxon>Rhodospirillales</taxon>
        <taxon>Thalassobaculaceae</taxon>
        <taxon>Nisaea</taxon>
    </lineage>
</organism>
<evidence type="ECO:0000256" key="3">
    <source>
        <dbReference type="ARBA" id="ARBA00023002"/>
    </source>
</evidence>
<evidence type="ECO:0000256" key="5">
    <source>
        <dbReference type="RuleBase" id="RU000499"/>
    </source>
</evidence>
<sequence length="167" mass="18236">MQTPGAFAAGAHEFDFVSIEGDPLPMKGFAGKAVLVVNTASFCGFTKQYDGLQTLWETYRDRGLVVLGVPSNDFGAQEPGTEAEIKEFCEVSFAIDFPMTEKQEVSGDNAHPFYRWAGDELGPLSKPRWNFYKILIGPDGKAVDWFASTTSPSSAKMTKAIEAVLPK</sequence>
<evidence type="ECO:0000256" key="1">
    <source>
        <dbReference type="ARBA" id="ARBA00006926"/>
    </source>
</evidence>
<gene>
    <name evidence="7" type="ORF">NUH88_19980</name>
</gene>
<dbReference type="GO" id="GO:0034599">
    <property type="term" value="P:cellular response to oxidative stress"/>
    <property type="evidence" value="ECO:0007669"/>
    <property type="project" value="TreeGrafter"/>
</dbReference>
<dbReference type="InterPro" id="IPR000889">
    <property type="entry name" value="Glutathione_peroxidase"/>
</dbReference>
<dbReference type="InterPro" id="IPR036249">
    <property type="entry name" value="Thioredoxin-like_sf"/>
</dbReference>
<feature type="active site" evidence="4">
    <location>
        <position position="43"/>
    </location>
</feature>
<evidence type="ECO:0000259" key="6">
    <source>
        <dbReference type="PROSITE" id="PS51352"/>
    </source>
</evidence>
<evidence type="ECO:0000256" key="4">
    <source>
        <dbReference type="PIRSR" id="PIRSR000303-1"/>
    </source>
</evidence>
<dbReference type="PROSITE" id="PS51355">
    <property type="entry name" value="GLUTATHIONE_PEROXID_3"/>
    <property type="match status" value="1"/>
</dbReference>
<dbReference type="EMBL" id="CP102480">
    <property type="protein sequence ID" value="UUX52273.1"/>
    <property type="molecule type" value="Genomic_DNA"/>
</dbReference>
<keyword evidence="8" id="KW-1185">Reference proteome</keyword>
<keyword evidence="2 5" id="KW-0575">Peroxidase</keyword>
<accession>A0A9J7B0U4</accession>
<dbReference type="Pfam" id="PF00255">
    <property type="entry name" value="GSHPx"/>
    <property type="match status" value="1"/>
</dbReference>
<dbReference type="CDD" id="cd00340">
    <property type="entry name" value="GSH_Peroxidase"/>
    <property type="match status" value="1"/>
</dbReference>
<dbReference type="PROSITE" id="PS00460">
    <property type="entry name" value="GLUTATHIONE_PEROXID_1"/>
    <property type="match status" value="1"/>
</dbReference>
<dbReference type="PIRSF" id="PIRSF000303">
    <property type="entry name" value="Glutathion_perox"/>
    <property type="match status" value="1"/>
</dbReference>
<feature type="domain" description="Thioredoxin" evidence="6">
    <location>
        <begin position="5"/>
        <end position="166"/>
    </location>
</feature>